<feature type="compositionally biased region" description="Polar residues" evidence="1">
    <location>
        <begin position="37"/>
        <end position="48"/>
    </location>
</feature>
<sequence length="48" mass="5250">MSRNKNKTLQGKMNAMQTESRQAENDVAGSTDRNRNQKGNVPNSPSTG</sequence>
<reference evidence="2 3" key="1">
    <citation type="submission" date="2021-04" db="EMBL/GenBank/DDBJ databases">
        <title>Paenibacillus sp. DLE-14 whole genome sequence.</title>
        <authorList>
            <person name="Ham Y.J."/>
        </authorList>
    </citation>
    <scope>NUCLEOTIDE SEQUENCE [LARGE SCALE GENOMIC DNA]</scope>
    <source>
        <strain evidence="2 3">DLE-14</strain>
    </source>
</reference>
<evidence type="ECO:0000313" key="3">
    <source>
        <dbReference type="Proteomes" id="UP000673394"/>
    </source>
</evidence>
<keyword evidence="3" id="KW-1185">Reference proteome</keyword>
<dbReference type="Proteomes" id="UP000673394">
    <property type="component" value="Unassembled WGS sequence"/>
</dbReference>
<feature type="compositionally biased region" description="Polar residues" evidence="1">
    <location>
        <begin position="7"/>
        <end position="20"/>
    </location>
</feature>
<gene>
    <name evidence="2" type="ORF">I8J30_15425</name>
</gene>
<dbReference type="EMBL" id="JAGKSP010000005">
    <property type="protein sequence ID" value="MBP3964106.1"/>
    <property type="molecule type" value="Genomic_DNA"/>
</dbReference>
<evidence type="ECO:0000313" key="2">
    <source>
        <dbReference type="EMBL" id="MBP3964106.1"/>
    </source>
</evidence>
<accession>A0ABS5CDP2</accession>
<feature type="region of interest" description="Disordered" evidence="1">
    <location>
        <begin position="1"/>
        <end position="48"/>
    </location>
</feature>
<protein>
    <submittedName>
        <fullName evidence="2">Uncharacterized protein</fullName>
    </submittedName>
</protein>
<name>A0ABS5CDP2_9BACL</name>
<dbReference type="RefSeq" id="WP_210659118.1">
    <property type="nucleotide sequence ID" value="NZ_JAGKSP010000005.1"/>
</dbReference>
<organism evidence="2 3">
    <name type="scientific">Paenibacillus lignilyticus</name>
    <dbReference type="NCBI Taxonomy" id="1172615"/>
    <lineage>
        <taxon>Bacteria</taxon>
        <taxon>Bacillati</taxon>
        <taxon>Bacillota</taxon>
        <taxon>Bacilli</taxon>
        <taxon>Bacillales</taxon>
        <taxon>Paenibacillaceae</taxon>
        <taxon>Paenibacillus</taxon>
    </lineage>
</organism>
<comment type="caution">
    <text evidence="2">The sequence shown here is derived from an EMBL/GenBank/DDBJ whole genome shotgun (WGS) entry which is preliminary data.</text>
</comment>
<proteinExistence type="predicted"/>
<evidence type="ECO:0000256" key="1">
    <source>
        <dbReference type="SAM" id="MobiDB-lite"/>
    </source>
</evidence>